<dbReference type="RefSeq" id="WP_128635787.1">
    <property type="nucleotide sequence ID" value="NZ_RRCN01000002.1"/>
</dbReference>
<dbReference type="EMBL" id="RRCN01000002">
    <property type="protein sequence ID" value="RRJ54700.1"/>
    <property type="molecule type" value="Genomic_DNA"/>
</dbReference>
<proteinExistence type="predicted"/>
<evidence type="ECO:0000313" key="2">
    <source>
        <dbReference type="Proteomes" id="UP000267017"/>
    </source>
</evidence>
<accession>A0A3P3T9M6</accession>
<dbReference type="OrthoDB" id="2628878at2"/>
<dbReference type="AlphaFoldDB" id="A0A3P3T9M6"/>
<reference evidence="1 2" key="1">
    <citation type="submission" date="2018-11" db="EMBL/GenBank/DDBJ databases">
        <title>Genome sequencing of Paenibacillus sp. KCOM 3021 (= ChDC PVNT-B20).</title>
        <authorList>
            <person name="Kook J.-K."/>
            <person name="Park S.-N."/>
            <person name="Lim Y.K."/>
        </authorList>
    </citation>
    <scope>NUCLEOTIDE SEQUENCE [LARGE SCALE GENOMIC DNA]</scope>
    <source>
        <strain evidence="1 2">KCOM 3021</strain>
    </source>
</reference>
<dbReference type="SUPFAM" id="SSF56399">
    <property type="entry name" value="ADP-ribosylation"/>
    <property type="match status" value="1"/>
</dbReference>
<keyword evidence="2" id="KW-1185">Reference proteome</keyword>
<name>A0A3P3T9M6_9BACL</name>
<organism evidence="1 2">
    <name type="scientific">Paenibacillus oralis</name>
    <dbReference type="NCBI Taxonomy" id="2490856"/>
    <lineage>
        <taxon>Bacteria</taxon>
        <taxon>Bacillati</taxon>
        <taxon>Bacillota</taxon>
        <taxon>Bacilli</taxon>
        <taxon>Bacillales</taxon>
        <taxon>Paenibacillaceae</taxon>
        <taxon>Paenibacillus</taxon>
    </lineage>
</organism>
<comment type="caution">
    <text evidence="1">The sequence shown here is derived from an EMBL/GenBank/DDBJ whole genome shotgun (WGS) entry which is preliminary data.</text>
</comment>
<protein>
    <recommendedName>
        <fullName evidence="3">PARP catalytic domain-containing protein</fullName>
    </recommendedName>
</protein>
<dbReference type="Proteomes" id="UP000267017">
    <property type="component" value="Unassembled WGS sequence"/>
</dbReference>
<evidence type="ECO:0000313" key="1">
    <source>
        <dbReference type="EMBL" id="RRJ54700.1"/>
    </source>
</evidence>
<gene>
    <name evidence="1" type="ORF">EHV15_34445</name>
</gene>
<sequence>MGKWYHGTSERNMKLILQSWFRPKKGVWGKGVYFSSSKDGASIFGSCILATQIVDERIIPVDYEEWVSRHPDRSTWPKEIQKLGGKGISVHYHHSNETELCVFDPSIINQIFY</sequence>
<evidence type="ECO:0008006" key="3">
    <source>
        <dbReference type="Google" id="ProtNLM"/>
    </source>
</evidence>